<gene>
    <name evidence="2" type="ORF">YH65_00195</name>
</gene>
<dbReference type="InterPro" id="IPR029063">
    <property type="entry name" value="SAM-dependent_MTases_sf"/>
</dbReference>
<dbReference type="EMBL" id="CP011308">
    <property type="protein sequence ID" value="AKF25876.1"/>
    <property type="molecule type" value="Genomic_DNA"/>
</dbReference>
<dbReference type="GO" id="GO:0008757">
    <property type="term" value="F:S-adenosylmethionine-dependent methyltransferase activity"/>
    <property type="evidence" value="ECO:0007669"/>
    <property type="project" value="InterPro"/>
</dbReference>
<dbReference type="Gene3D" id="3.40.50.150">
    <property type="entry name" value="Vaccinia Virus protein VP39"/>
    <property type="match status" value="1"/>
</dbReference>
<evidence type="ECO:0000313" key="2">
    <source>
        <dbReference type="EMBL" id="AKF25876.1"/>
    </source>
</evidence>
<dbReference type="Proteomes" id="UP000034444">
    <property type="component" value="Chromosome"/>
</dbReference>
<protein>
    <submittedName>
        <fullName evidence="2">Methyltransferase</fullName>
    </submittedName>
</protein>
<proteinExistence type="predicted"/>
<dbReference type="SUPFAM" id="SSF53335">
    <property type="entry name" value="S-adenosyl-L-methionine-dependent methyltransferases"/>
    <property type="match status" value="1"/>
</dbReference>
<accession>A0A7U4M2W8</accession>
<dbReference type="InterPro" id="IPR013216">
    <property type="entry name" value="Methyltransf_11"/>
</dbReference>
<feature type="domain" description="Methyltransferase type 11" evidence="1">
    <location>
        <begin position="42"/>
        <end position="130"/>
    </location>
</feature>
<name>A0A7U4M2W8_9BACT</name>
<sequence>MSGAIKEFSRFAKAYDRYNIIQSEVAKTLVSKLSEKNYGTIIDIGAGSGKVYHNLLSEHISFERFIALDSSLEMLNIHPNEQSVEKVCADFNSLETLDPLEKNEDTLLLSSSALQWSTDPEATFSKLSQLAPRAYFAIFTSNTFKTLHQSAGIDSPIHSTERLKALMEKYYDAKYELRQYKLHFDSVHEMFRYIKKSGVSGGEKKLGYKETKALMKNYPLDYLEFEVLFVEAKR</sequence>
<keyword evidence="2" id="KW-0489">Methyltransferase</keyword>
<keyword evidence="2" id="KW-0808">Transferase</keyword>
<evidence type="ECO:0000313" key="3">
    <source>
        <dbReference type="Proteomes" id="UP000034444"/>
    </source>
</evidence>
<dbReference type="GO" id="GO:0032259">
    <property type="term" value="P:methylation"/>
    <property type="evidence" value="ECO:0007669"/>
    <property type="project" value="UniProtKB-KW"/>
</dbReference>
<dbReference type="Pfam" id="PF08241">
    <property type="entry name" value="Methyltransf_11"/>
    <property type="match status" value="1"/>
</dbReference>
<dbReference type="PANTHER" id="PTHR43861:SF1">
    <property type="entry name" value="TRANS-ACONITATE 2-METHYLTRANSFERASE"/>
    <property type="match status" value="1"/>
</dbReference>
<keyword evidence="3" id="KW-1185">Reference proteome</keyword>
<organism evidence="2 3">
    <name type="scientific">Sulfurovum lithotrophicum</name>
    <dbReference type="NCBI Taxonomy" id="206403"/>
    <lineage>
        <taxon>Bacteria</taxon>
        <taxon>Pseudomonadati</taxon>
        <taxon>Campylobacterota</taxon>
        <taxon>Epsilonproteobacteria</taxon>
        <taxon>Campylobacterales</taxon>
        <taxon>Sulfurovaceae</taxon>
        <taxon>Sulfurovum</taxon>
    </lineage>
</organism>
<reference evidence="3" key="2">
    <citation type="journal article" date="2017" name="Stand. Genomic Sci.">
        <title>Complete genome sequence of the sulfur-oxidizing chemolithoautotrophic Sulfurovum lithotrophicum 42BKTT.</title>
        <authorList>
            <person name="Jeon W."/>
            <person name="Priscilla L."/>
            <person name="Park G."/>
            <person name="Lee H."/>
            <person name="Lee N."/>
            <person name="Lee D."/>
            <person name="Kwon H."/>
            <person name="Ahn I."/>
            <person name="Lee C."/>
            <person name="Lee H."/>
            <person name="Ahn J."/>
        </authorList>
    </citation>
    <scope>NUCLEOTIDE SEQUENCE [LARGE SCALE GENOMIC DNA]</scope>
    <source>
        <strain evidence="3">ATCC BAA-797 / 42BKT</strain>
    </source>
</reference>
<evidence type="ECO:0000259" key="1">
    <source>
        <dbReference type="Pfam" id="PF08241"/>
    </source>
</evidence>
<dbReference type="AlphaFoldDB" id="A0A7U4M2W8"/>
<dbReference type="PANTHER" id="PTHR43861">
    <property type="entry name" value="TRANS-ACONITATE 2-METHYLTRANSFERASE-RELATED"/>
    <property type="match status" value="1"/>
</dbReference>
<reference evidence="2 3" key="1">
    <citation type="submission" date="2015-04" db="EMBL/GenBank/DDBJ databases">
        <title>Complete genome sequence of Sulfurovum lithotrophicum ATCC BAA-797T.</title>
        <authorList>
            <person name="Ahn J."/>
            <person name="Park G."/>
            <person name="Jeon W."/>
            <person name="Jang Y."/>
            <person name="Jang M."/>
            <person name="Lee H."/>
            <person name="Lee H."/>
        </authorList>
    </citation>
    <scope>NUCLEOTIDE SEQUENCE [LARGE SCALE GENOMIC DNA]</scope>
    <source>
        <strain evidence="3">ATCC BAA-797 / 42BKT</strain>
    </source>
</reference>
<dbReference type="KEGG" id="slh:YH65_00195"/>